<dbReference type="SUPFAM" id="SSF160991">
    <property type="entry name" value="CV3147-like"/>
    <property type="match status" value="1"/>
</dbReference>
<sequence>DIPVVDCDGMGRAFPELQMFTPTIYGMPCYPATLADDKGQRAVIIEAPSPKLVEDHFRGVCVAMGCSAGFVFTPLKKEDILHKTVQNSTSRAWGLGHAVLKARAQKKDPFQAILDFENGKSLCKGKIIDVERRNEGGFTRGVLKILGLAEFQDEVLIIKFQNENLVATMHHPNGQKEVLVCTPDLICIVDTETGEPIMTEEVRYGLRVSVLGIPAHPLLLTEQALKYMGPQAFGYSKEEVEFKPIGDYKDHGPVAPVSVDSCTS</sequence>
<name>A0A8S4PBT8_OWEFU</name>
<feature type="domain" description="S-Me-THD N-terminal" evidence="1">
    <location>
        <begin position="1"/>
        <end position="44"/>
    </location>
</feature>
<accession>A0A8S4PBT8</accession>
<evidence type="ECO:0008006" key="5">
    <source>
        <dbReference type="Google" id="ProtNLM"/>
    </source>
</evidence>
<dbReference type="Proteomes" id="UP000749559">
    <property type="component" value="Unassembled WGS sequence"/>
</dbReference>
<organism evidence="3 4">
    <name type="scientific">Owenia fusiformis</name>
    <name type="common">Polychaete worm</name>
    <dbReference type="NCBI Taxonomy" id="6347"/>
    <lineage>
        <taxon>Eukaryota</taxon>
        <taxon>Metazoa</taxon>
        <taxon>Spiralia</taxon>
        <taxon>Lophotrochozoa</taxon>
        <taxon>Annelida</taxon>
        <taxon>Polychaeta</taxon>
        <taxon>Sedentaria</taxon>
        <taxon>Canalipalpata</taxon>
        <taxon>Sabellida</taxon>
        <taxon>Oweniida</taxon>
        <taxon>Oweniidae</taxon>
        <taxon>Owenia</taxon>
    </lineage>
</organism>
<dbReference type="Pfam" id="PF20906">
    <property type="entry name" value="S-Me-THD_C"/>
    <property type="match status" value="1"/>
</dbReference>
<proteinExistence type="predicted"/>
<evidence type="ECO:0000259" key="1">
    <source>
        <dbReference type="Pfam" id="PF06032"/>
    </source>
</evidence>
<feature type="domain" description="S-Me-THD-like C-terminal" evidence="2">
    <location>
        <begin position="51"/>
        <end position="242"/>
    </location>
</feature>
<dbReference type="OrthoDB" id="5404895at2759"/>
<dbReference type="AlphaFoldDB" id="A0A8S4PBT8"/>
<reference evidence="3" key="1">
    <citation type="submission" date="2022-03" db="EMBL/GenBank/DDBJ databases">
        <authorList>
            <person name="Martin C."/>
        </authorList>
    </citation>
    <scope>NUCLEOTIDE SEQUENCE</scope>
</reference>
<keyword evidence="4" id="KW-1185">Reference proteome</keyword>
<dbReference type="InterPro" id="IPR027479">
    <property type="entry name" value="S-Me-THD_N_sf"/>
</dbReference>
<feature type="non-terminal residue" evidence="3">
    <location>
        <position position="1"/>
    </location>
</feature>
<evidence type="ECO:0000313" key="3">
    <source>
        <dbReference type="EMBL" id="CAH1790670.1"/>
    </source>
</evidence>
<evidence type="ECO:0000313" key="4">
    <source>
        <dbReference type="Proteomes" id="UP000749559"/>
    </source>
</evidence>
<dbReference type="Gene3D" id="2.40.390.10">
    <property type="entry name" value="CV3147-like"/>
    <property type="match status" value="1"/>
</dbReference>
<dbReference type="Gene3D" id="3.40.1610.10">
    <property type="entry name" value="CV3147-like domain"/>
    <property type="match status" value="1"/>
</dbReference>
<gene>
    <name evidence="3" type="ORF">OFUS_LOCUS15846</name>
</gene>
<evidence type="ECO:0000259" key="2">
    <source>
        <dbReference type="Pfam" id="PF20906"/>
    </source>
</evidence>
<dbReference type="InterPro" id="IPR024071">
    <property type="entry name" value="S-Me-THD_C_sf"/>
</dbReference>
<protein>
    <recommendedName>
        <fullName evidence="5">DUF917 domain-containing protein</fullName>
    </recommendedName>
</protein>
<dbReference type="EMBL" id="CAIIXF020000008">
    <property type="protein sequence ID" value="CAH1790670.1"/>
    <property type="molecule type" value="Genomic_DNA"/>
</dbReference>
<dbReference type="InterPro" id="IPR010318">
    <property type="entry name" value="S-Me-THD_N"/>
</dbReference>
<comment type="caution">
    <text evidence="3">The sequence shown here is derived from an EMBL/GenBank/DDBJ whole genome shotgun (WGS) entry which is preliminary data.</text>
</comment>
<dbReference type="InterPro" id="IPR048350">
    <property type="entry name" value="S-Me-THD-like_C"/>
</dbReference>
<dbReference type="Pfam" id="PF06032">
    <property type="entry name" value="S-Me-THD_N"/>
    <property type="match status" value="1"/>
</dbReference>